<dbReference type="PROSITE" id="PS50245">
    <property type="entry name" value="CAP_GLY_2"/>
    <property type="match status" value="1"/>
</dbReference>
<dbReference type="RefSeq" id="XP_026688355.1">
    <property type="nucleotide sequence ID" value="XM_026832554.1"/>
</dbReference>
<evidence type="ECO:0000256" key="7">
    <source>
        <dbReference type="ARBA" id="ARBA00026055"/>
    </source>
</evidence>
<evidence type="ECO:0000256" key="1">
    <source>
        <dbReference type="ARBA" id="ARBA00004496"/>
    </source>
</evidence>
<dbReference type="SMART" id="SM01052">
    <property type="entry name" value="CAP_GLY"/>
    <property type="match status" value="1"/>
</dbReference>
<keyword evidence="6" id="KW-0143">Chaperone</keyword>
<feature type="domain" description="CAP-Gly" evidence="8">
    <location>
        <begin position="24"/>
        <end position="68"/>
    </location>
</feature>
<evidence type="ECO:0000313" key="10">
    <source>
        <dbReference type="RefSeq" id="XP_026688355.1"/>
    </source>
</evidence>
<dbReference type="GeneID" id="103522364"/>
<evidence type="ECO:0000256" key="6">
    <source>
        <dbReference type="ARBA" id="ARBA00023186"/>
    </source>
</evidence>
<keyword evidence="3" id="KW-0963">Cytoplasm</keyword>
<dbReference type="AlphaFoldDB" id="A0A3Q0JNI1"/>
<dbReference type="Pfam" id="PF01302">
    <property type="entry name" value="CAP_GLY"/>
    <property type="match status" value="1"/>
</dbReference>
<evidence type="ECO:0000259" key="8">
    <source>
        <dbReference type="PROSITE" id="PS50245"/>
    </source>
</evidence>
<organism evidence="9 10">
    <name type="scientific">Diaphorina citri</name>
    <name type="common">Asian citrus psyllid</name>
    <dbReference type="NCBI Taxonomy" id="121845"/>
    <lineage>
        <taxon>Eukaryota</taxon>
        <taxon>Metazoa</taxon>
        <taxon>Ecdysozoa</taxon>
        <taxon>Arthropoda</taxon>
        <taxon>Hexapoda</taxon>
        <taxon>Insecta</taxon>
        <taxon>Pterygota</taxon>
        <taxon>Neoptera</taxon>
        <taxon>Paraneoptera</taxon>
        <taxon>Hemiptera</taxon>
        <taxon>Sternorrhyncha</taxon>
        <taxon>Psylloidea</taxon>
        <taxon>Psyllidae</taxon>
        <taxon>Diaphorininae</taxon>
        <taxon>Diaphorina</taxon>
    </lineage>
</organism>
<comment type="subunit">
    <text evidence="7">Supercomplex made of cofactors A to E. Cofactors A and D function by capturing and stabilizing tubulin in a quasi-native conformation. Cofactor E binds to the cofactor D-tubulin complex; interaction with cofactor C then causes the release of tubulin polypeptides that are committed to the native state.</text>
</comment>
<evidence type="ECO:0000256" key="4">
    <source>
        <dbReference type="ARBA" id="ARBA00022614"/>
    </source>
</evidence>
<comment type="subcellular location">
    <subcellularLocation>
        <location evidence="1">Cytoplasm</location>
    </subcellularLocation>
</comment>
<evidence type="ECO:0000256" key="2">
    <source>
        <dbReference type="ARBA" id="ARBA00006286"/>
    </source>
</evidence>
<evidence type="ECO:0000256" key="3">
    <source>
        <dbReference type="ARBA" id="ARBA00022490"/>
    </source>
</evidence>
<keyword evidence="4" id="KW-0433">Leucine-rich repeat</keyword>
<keyword evidence="5" id="KW-0677">Repeat</keyword>
<comment type="similarity">
    <text evidence="2">Belongs to the TBCE family.</text>
</comment>
<dbReference type="FunFam" id="2.30.30.190:FF:000016">
    <property type="entry name" value="Tubulin-folding cofactor E"/>
    <property type="match status" value="1"/>
</dbReference>
<dbReference type="PROSITE" id="PS00845">
    <property type="entry name" value="CAP_GLY_1"/>
    <property type="match status" value="1"/>
</dbReference>
<dbReference type="STRING" id="121845.A0A3Q0JNI1"/>
<proteinExistence type="inferred from homology"/>
<feature type="non-terminal residue" evidence="10">
    <location>
        <position position="123"/>
    </location>
</feature>
<dbReference type="KEGG" id="dci:103522364"/>
<evidence type="ECO:0000313" key="9">
    <source>
        <dbReference type="Proteomes" id="UP000079169"/>
    </source>
</evidence>
<name>A0A3Q0JNI1_DIACI</name>
<dbReference type="InterPro" id="IPR000938">
    <property type="entry name" value="CAP-Gly_domain"/>
</dbReference>
<dbReference type="InterPro" id="IPR036859">
    <property type="entry name" value="CAP-Gly_dom_sf"/>
</dbReference>
<sequence>MMEDDIGLRVCDSEGHRGTIRYVGSVEGTQGVWYGIDWDSETRGKHDGSHNGVKYFWTHSTTSGSFMRRDKLNFGSSFMEALHRKYVETDNELTVRENVEEVKASINAPFLELVGFDQVHEEQ</sequence>
<evidence type="ECO:0000256" key="5">
    <source>
        <dbReference type="ARBA" id="ARBA00022737"/>
    </source>
</evidence>
<dbReference type="PaxDb" id="121845-A0A3Q0JNI1"/>
<keyword evidence="9" id="KW-1185">Reference proteome</keyword>
<dbReference type="GO" id="GO:0005737">
    <property type="term" value="C:cytoplasm"/>
    <property type="evidence" value="ECO:0007669"/>
    <property type="project" value="UniProtKB-SubCell"/>
</dbReference>
<protein>
    <submittedName>
        <fullName evidence="10">Tubulin-specific chaperone E</fullName>
    </submittedName>
</protein>
<reference evidence="10" key="1">
    <citation type="submission" date="2025-08" db="UniProtKB">
        <authorList>
            <consortium name="RefSeq"/>
        </authorList>
    </citation>
    <scope>IDENTIFICATION</scope>
</reference>
<dbReference type="Gene3D" id="2.30.30.190">
    <property type="entry name" value="CAP Gly-rich-like domain"/>
    <property type="match status" value="1"/>
</dbReference>
<gene>
    <name evidence="10" type="primary">LOC103522364</name>
</gene>
<dbReference type="Proteomes" id="UP000079169">
    <property type="component" value="Unplaced"/>
</dbReference>
<dbReference type="SUPFAM" id="SSF74924">
    <property type="entry name" value="Cap-Gly domain"/>
    <property type="match status" value="1"/>
</dbReference>
<accession>A0A3Q0JNI1</accession>